<dbReference type="AlphaFoldDB" id="A0A6J7CJE3"/>
<dbReference type="EMBL" id="CAEZYY010000011">
    <property type="protein sequence ID" value="CAB4752024.1"/>
    <property type="molecule type" value="Genomic_DNA"/>
</dbReference>
<dbReference type="EMBL" id="CAEZXX010000001">
    <property type="protein sequence ID" value="CAB4691512.1"/>
    <property type="molecule type" value="Genomic_DNA"/>
</dbReference>
<evidence type="ECO:0000256" key="2">
    <source>
        <dbReference type="ARBA" id="ARBA00001946"/>
    </source>
</evidence>
<dbReference type="GO" id="GO:0006020">
    <property type="term" value="P:inositol metabolic process"/>
    <property type="evidence" value="ECO:0007669"/>
    <property type="project" value="TreeGrafter"/>
</dbReference>
<dbReference type="InterPro" id="IPR033942">
    <property type="entry name" value="IMPase"/>
</dbReference>
<evidence type="ECO:0000256" key="1">
    <source>
        <dbReference type="ARBA" id="ARBA00001033"/>
    </source>
</evidence>
<dbReference type="PROSITE" id="PS00629">
    <property type="entry name" value="IMP_1"/>
    <property type="match status" value="1"/>
</dbReference>
<evidence type="ECO:0000313" key="7">
    <source>
        <dbReference type="EMBL" id="CAB4691512.1"/>
    </source>
</evidence>
<dbReference type="InterPro" id="IPR020583">
    <property type="entry name" value="Inositol_monoP_metal-BS"/>
</dbReference>
<keyword evidence="5" id="KW-0378">Hydrolase</keyword>
<gene>
    <name evidence="7" type="ORF">UFOPK2602_00038</name>
    <name evidence="8" type="ORF">UFOPK2806_01073</name>
    <name evidence="9" type="ORF">UFOPK3417_00015</name>
    <name evidence="10" type="ORF">UFOPK4306_00493</name>
</gene>
<keyword evidence="6" id="KW-0460">Magnesium</keyword>
<dbReference type="InterPro" id="IPR000760">
    <property type="entry name" value="Inositol_monophosphatase-like"/>
</dbReference>
<dbReference type="FunFam" id="3.30.540.10:FF:000003">
    <property type="entry name" value="Inositol-1-monophosphatase"/>
    <property type="match status" value="1"/>
</dbReference>
<accession>A0A6J7CJE3</accession>
<dbReference type="CDD" id="cd01639">
    <property type="entry name" value="IMPase"/>
    <property type="match status" value="1"/>
</dbReference>
<evidence type="ECO:0000256" key="5">
    <source>
        <dbReference type="ARBA" id="ARBA00022801"/>
    </source>
</evidence>
<dbReference type="GO" id="GO:0008934">
    <property type="term" value="F:inositol monophosphate 1-phosphatase activity"/>
    <property type="evidence" value="ECO:0007669"/>
    <property type="project" value="InterPro"/>
</dbReference>
<reference evidence="9" key="1">
    <citation type="submission" date="2020-05" db="EMBL/GenBank/DDBJ databases">
        <authorList>
            <person name="Chiriac C."/>
            <person name="Salcher M."/>
            <person name="Ghai R."/>
            <person name="Kavagutti S V."/>
        </authorList>
    </citation>
    <scope>NUCLEOTIDE SEQUENCE</scope>
</reference>
<dbReference type="EMBL" id="CAFBQP010000013">
    <property type="protein sequence ID" value="CAB5055936.1"/>
    <property type="molecule type" value="Genomic_DNA"/>
</dbReference>
<comment type="catalytic activity">
    <reaction evidence="1">
        <text>a myo-inositol phosphate + H2O = myo-inositol + phosphate</text>
        <dbReference type="Rhea" id="RHEA:24056"/>
        <dbReference type="ChEBI" id="CHEBI:15377"/>
        <dbReference type="ChEBI" id="CHEBI:17268"/>
        <dbReference type="ChEBI" id="CHEBI:43474"/>
        <dbReference type="ChEBI" id="CHEBI:84139"/>
        <dbReference type="EC" id="3.1.3.25"/>
    </reaction>
</comment>
<dbReference type="EC" id="3.1.3.25" evidence="3"/>
<evidence type="ECO:0000313" key="10">
    <source>
        <dbReference type="EMBL" id="CAB5055936.1"/>
    </source>
</evidence>
<comment type="cofactor">
    <cofactor evidence="2">
        <name>Mg(2+)</name>
        <dbReference type="ChEBI" id="CHEBI:18420"/>
    </cofactor>
</comment>
<dbReference type="Gene3D" id="3.30.540.10">
    <property type="entry name" value="Fructose-1,6-Bisphosphatase, subunit A, domain 1"/>
    <property type="match status" value="1"/>
</dbReference>
<protein>
    <recommendedName>
        <fullName evidence="3">inositol-phosphate phosphatase</fullName>
        <ecNumber evidence="3">3.1.3.25</ecNumber>
    </recommendedName>
</protein>
<dbReference type="Gene3D" id="3.40.190.80">
    <property type="match status" value="1"/>
</dbReference>
<evidence type="ECO:0000256" key="6">
    <source>
        <dbReference type="ARBA" id="ARBA00022842"/>
    </source>
</evidence>
<evidence type="ECO:0000313" key="9">
    <source>
        <dbReference type="EMBL" id="CAB4857215.1"/>
    </source>
</evidence>
<proteinExistence type="predicted"/>
<dbReference type="EMBL" id="CAFBLR010000001">
    <property type="protein sequence ID" value="CAB4857215.1"/>
    <property type="molecule type" value="Genomic_DNA"/>
</dbReference>
<dbReference type="PRINTS" id="PR00377">
    <property type="entry name" value="IMPHPHTASES"/>
</dbReference>
<dbReference type="GO" id="GO:0007165">
    <property type="term" value="P:signal transduction"/>
    <property type="evidence" value="ECO:0007669"/>
    <property type="project" value="TreeGrafter"/>
</dbReference>
<name>A0A6J7CJE3_9ZZZZ</name>
<evidence type="ECO:0000256" key="3">
    <source>
        <dbReference type="ARBA" id="ARBA00013106"/>
    </source>
</evidence>
<dbReference type="PANTHER" id="PTHR20854:SF4">
    <property type="entry name" value="INOSITOL-1-MONOPHOSPHATASE-RELATED"/>
    <property type="match status" value="1"/>
</dbReference>
<dbReference type="GO" id="GO:0046872">
    <property type="term" value="F:metal ion binding"/>
    <property type="evidence" value="ECO:0007669"/>
    <property type="project" value="UniProtKB-KW"/>
</dbReference>
<dbReference type="SUPFAM" id="SSF56655">
    <property type="entry name" value="Carbohydrate phosphatase"/>
    <property type="match status" value="1"/>
</dbReference>
<organism evidence="9">
    <name type="scientific">freshwater metagenome</name>
    <dbReference type="NCBI Taxonomy" id="449393"/>
    <lineage>
        <taxon>unclassified sequences</taxon>
        <taxon>metagenomes</taxon>
        <taxon>ecological metagenomes</taxon>
    </lineage>
</organism>
<sequence length="278" mass="29152">MTRVTDNPDHLLSLALGIAVEAAALITDGRRRGLSEVSTKSSATDMVTEYDRLSEQLIVRRILEARPDDGIVGEEGAQTVGSSGIDWVVDPIDGTTNFLYGLAGYAVSIGVRDPDGGLIGVVAVPTSAEVFTARRGGGAFCNGRLVRCSDTVDVGKALVATGFSYDPARRRRQGARIAALIDSIRDIRRFGAAAADLCYAASGRVDAYFEEFLNPWDLAAGEVIARESGCLVSSISGGPVRPASVLVATPGVFGPLRDLIASVDASLDGRATRPRPTA</sequence>
<keyword evidence="4" id="KW-0479">Metal-binding</keyword>
<dbReference type="Pfam" id="PF00459">
    <property type="entry name" value="Inositol_P"/>
    <property type="match status" value="1"/>
</dbReference>
<evidence type="ECO:0000256" key="4">
    <source>
        <dbReference type="ARBA" id="ARBA00022723"/>
    </source>
</evidence>
<evidence type="ECO:0000313" key="8">
    <source>
        <dbReference type="EMBL" id="CAB4752024.1"/>
    </source>
</evidence>
<dbReference type="PANTHER" id="PTHR20854">
    <property type="entry name" value="INOSITOL MONOPHOSPHATASE"/>
    <property type="match status" value="1"/>
</dbReference>